<dbReference type="Pfam" id="PF00644">
    <property type="entry name" value="PARP"/>
    <property type="match status" value="1"/>
</dbReference>
<keyword evidence="3" id="KW-0548">Nucleotidyltransferase</keyword>
<organism evidence="7 8">
    <name type="scientific">Cryptococcus floricola</name>
    <dbReference type="NCBI Taxonomy" id="2591691"/>
    <lineage>
        <taxon>Eukaryota</taxon>
        <taxon>Fungi</taxon>
        <taxon>Dikarya</taxon>
        <taxon>Basidiomycota</taxon>
        <taxon>Agaricomycotina</taxon>
        <taxon>Tremellomycetes</taxon>
        <taxon>Tremellales</taxon>
        <taxon>Cryptococcaceae</taxon>
        <taxon>Cryptococcus</taxon>
    </lineage>
</organism>
<reference evidence="7 8" key="1">
    <citation type="submission" date="2017-05" db="EMBL/GenBank/DDBJ databases">
        <title>The Genome Sequence of Tsuchiyaea wingfieldii DSM 27421.</title>
        <authorList>
            <person name="Cuomo C."/>
            <person name="Passer A."/>
            <person name="Billmyre B."/>
            <person name="Heitman J."/>
        </authorList>
    </citation>
    <scope>NUCLEOTIDE SEQUENCE [LARGE SCALE GENOMIC DNA]</scope>
    <source>
        <strain evidence="7 8">DSM 27421</strain>
    </source>
</reference>
<evidence type="ECO:0000313" key="7">
    <source>
        <dbReference type="EMBL" id="TYJ53034.1"/>
    </source>
</evidence>
<dbReference type="GO" id="GO:0003950">
    <property type="term" value="F:NAD+ poly-ADP-ribosyltransferase activity"/>
    <property type="evidence" value="ECO:0007669"/>
    <property type="project" value="InterPro"/>
</dbReference>
<protein>
    <recommendedName>
        <fullName evidence="6">UBC core domain-containing protein</fullName>
    </recommendedName>
</protein>
<dbReference type="GO" id="GO:0016779">
    <property type="term" value="F:nucleotidyltransferase activity"/>
    <property type="evidence" value="ECO:0007669"/>
    <property type="project" value="UniProtKB-KW"/>
</dbReference>
<sequence>MVFSDEDIWEVPDDFDDDDFELQEAISASMEPPLPTTANLTRTKTNAAGAGAARIPRSQSPQSLQESVQAPQKSTETRKRKGRAGWEAEVSDMISSWVGNHEIEGYAGMGGTVQALSEGSQPTIMCFNLQFEDIEGEEHELQLEMNFRDLDTYPMSYTVNTKSTQKLPRRAQCTFNRFTDIYGLSVPALLQRLLASLQGDDEATGGEPDDVSDMEDEDDEDEDIVDDMWVDEVEKQMEQGEEVPAEWTSLRKHFEQAKLWGYRPGLTRVSDYWVISYSIPLKNLSIDPNILATWDDSLVEAWEDNQRFVLLMGVDNYPPKPQSMKFWMGFHHDYKPSRRLVIDTTRGSGLPSFFLSSSLLEHIKGFHRVFNLQVNYDLGWEEANRQGLDEQVYYNYISTNVNFRPPSRGSGGKRKHKSEPADDPVARGFSDNIPLCAFYWALKRFTDSPKFCMNCGSEVEAVSVRPYVCSKTLCLYGFMSLGFGPSIDHTIITHPGVVDLLLSFAHSAASSNTRMALPTHLHIIVPANCPYNTKKEAILLDDMSDEIEQRSSVAWLIEMLPRVSHIKAFLESGGKLKDIECPSGAIGVLRWVVGTCRAYLKETKEGEGVMNDHSQIDDRYNLPGTTTEGGVRQFTFVVGDPEQEVKFKQEIQTAQGKNRNCRTYPTILAFHGSATERWHNILRTGLDYEEVANARAYGQGVYFANEASISIGSYSRVSVNSPRANADFLVSKATALVELVNVPETFVSSNPYYVVNNLRQIKPFLLIVHGTLNPQLVEEAESGEADDTTLAGVTVADAQGQNTVPVASASTVPVASTMAVSGTRSKIAGMFGTGEKKQKVPKPTTFQHDPRVAVTWRSQPLTLQMPAKFAPTHLHDNQPDDEFDFNISNPPLPKNVDHYVPTLEARLPNFQLMPPPTETSIVASKALGKEFKACIKAQCEGALPFHVDPDNDSLYCWLLELHEFPDDSHLWKDMKKYGIKSVIAEIRFPAAYPHSPPFMRVVHPRFLPFNRGGGGNITGGGSICNEILTATGWNPAFNVEAIIRDVMVNMTEATPPAKLDFQHWDIPYGMAESISAYKRVASDHGWEVPSGFDNLAL</sequence>
<evidence type="ECO:0000256" key="2">
    <source>
        <dbReference type="ARBA" id="ARBA00022679"/>
    </source>
</evidence>
<feature type="domain" description="UBC core" evidence="6">
    <location>
        <begin position="922"/>
        <end position="1097"/>
    </location>
</feature>
<feature type="compositionally biased region" description="Polar residues" evidence="5">
    <location>
        <begin position="57"/>
        <end position="74"/>
    </location>
</feature>
<evidence type="ECO:0000256" key="3">
    <source>
        <dbReference type="ARBA" id="ARBA00022695"/>
    </source>
</evidence>
<dbReference type="EMBL" id="NIDF01000105">
    <property type="protein sequence ID" value="TYJ53034.1"/>
    <property type="molecule type" value="Genomic_DNA"/>
</dbReference>
<evidence type="ECO:0000313" key="8">
    <source>
        <dbReference type="Proteomes" id="UP000322245"/>
    </source>
</evidence>
<dbReference type="PANTHER" id="PTHR21328">
    <property type="entry name" value="POLY ADP-RIBOSE POLYMERASE FAMILY, MEMBER PARP"/>
    <property type="match status" value="1"/>
</dbReference>
<accession>A0A5D3AQG8</accession>
<feature type="region of interest" description="Disordered" evidence="5">
    <location>
        <begin position="404"/>
        <end position="425"/>
    </location>
</feature>
<dbReference type="SUPFAM" id="SSF54495">
    <property type="entry name" value="UBC-like"/>
    <property type="match status" value="1"/>
</dbReference>
<dbReference type="Gene3D" id="3.10.110.10">
    <property type="entry name" value="Ubiquitin Conjugating Enzyme"/>
    <property type="match status" value="1"/>
</dbReference>
<keyword evidence="4" id="KW-0520">NAD</keyword>
<comment type="caution">
    <text evidence="7">The sequence shown here is derived from an EMBL/GenBank/DDBJ whole genome shotgun (WGS) entry which is preliminary data.</text>
</comment>
<dbReference type="Pfam" id="PF00179">
    <property type="entry name" value="UQ_con"/>
    <property type="match status" value="1"/>
</dbReference>
<dbReference type="Gene3D" id="3.90.228.10">
    <property type="match status" value="1"/>
</dbReference>
<evidence type="ECO:0000256" key="1">
    <source>
        <dbReference type="ARBA" id="ARBA00022676"/>
    </source>
</evidence>
<dbReference type="InterPro" id="IPR000608">
    <property type="entry name" value="UBC"/>
</dbReference>
<feature type="compositionally biased region" description="Polar residues" evidence="5">
    <location>
        <begin position="36"/>
        <end position="46"/>
    </location>
</feature>
<feature type="region of interest" description="Disordered" evidence="5">
    <location>
        <begin position="26"/>
        <end position="85"/>
    </location>
</feature>
<evidence type="ECO:0000256" key="4">
    <source>
        <dbReference type="ARBA" id="ARBA00023027"/>
    </source>
</evidence>
<keyword evidence="1" id="KW-0328">Glycosyltransferase</keyword>
<dbReference type="Proteomes" id="UP000322245">
    <property type="component" value="Unassembled WGS sequence"/>
</dbReference>
<dbReference type="InterPro" id="IPR016135">
    <property type="entry name" value="UBQ-conjugating_enzyme/RWD"/>
</dbReference>
<name>A0A5D3AQG8_9TREE</name>
<dbReference type="InterPro" id="IPR012317">
    <property type="entry name" value="Poly(ADP-ribose)pol_cat_dom"/>
</dbReference>
<feature type="region of interest" description="Disordered" evidence="5">
    <location>
        <begin position="199"/>
        <end position="222"/>
    </location>
</feature>
<gene>
    <name evidence="7" type="ORF">B9479_006364</name>
</gene>
<proteinExistence type="predicted"/>
<dbReference type="PROSITE" id="PS50127">
    <property type="entry name" value="UBC_2"/>
    <property type="match status" value="1"/>
</dbReference>
<evidence type="ECO:0000256" key="5">
    <source>
        <dbReference type="SAM" id="MobiDB-lite"/>
    </source>
</evidence>
<keyword evidence="2" id="KW-0808">Transferase</keyword>
<dbReference type="SUPFAM" id="SSF56399">
    <property type="entry name" value="ADP-ribosylation"/>
    <property type="match status" value="1"/>
</dbReference>
<dbReference type="AlphaFoldDB" id="A0A5D3AQG8"/>
<evidence type="ECO:0000259" key="6">
    <source>
        <dbReference type="PROSITE" id="PS50127"/>
    </source>
</evidence>
<keyword evidence="8" id="KW-1185">Reference proteome</keyword>
<dbReference type="InterPro" id="IPR051838">
    <property type="entry name" value="ARTD_PARP"/>
</dbReference>
<dbReference type="CDD" id="cd23802">
    <property type="entry name" value="UBCc_UBE2Q"/>
    <property type="match status" value="1"/>
</dbReference>